<proteinExistence type="predicted"/>
<name>A0AAF1KQ75_9PROT</name>
<feature type="region of interest" description="Disordered" evidence="1">
    <location>
        <begin position="73"/>
        <end position="97"/>
    </location>
</feature>
<dbReference type="RefSeq" id="WP_211876025.1">
    <property type="nucleotide sequence ID" value="NZ_JAAEDH010000027.1"/>
</dbReference>
<sequence>MATALAASGERLAAKRQDGAEDRVSIVQRLPGGDGIDLACQAVIGKAAIGHQVPEGAAQGRGQRSVADEVQRQRLPKAGMTATPAVARSACAAPKAA</sequence>
<feature type="compositionally biased region" description="Basic and acidic residues" evidence="1">
    <location>
        <begin position="12"/>
        <end position="21"/>
    </location>
</feature>
<organism evidence="2 3">
    <name type="scientific">Plastoroseomonas arctica</name>
    <dbReference type="NCBI Taxonomy" id="1509237"/>
    <lineage>
        <taxon>Bacteria</taxon>
        <taxon>Pseudomonadati</taxon>
        <taxon>Pseudomonadota</taxon>
        <taxon>Alphaproteobacteria</taxon>
        <taxon>Acetobacterales</taxon>
        <taxon>Acetobacteraceae</taxon>
        <taxon>Plastoroseomonas</taxon>
    </lineage>
</organism>
<comment type="caution">
    <text evidence="2">The sequence shown here is derived from an EMBL/GenBank/DDBJ whole genome shotgun (WGS) entry which is preliminary data.</text>
</comment>
<dbReference type="Proteomes" id="UP001196068">
    <property type="component" value="Unassembled WGS sequence"/>
</dbReference>
<evidence type="ECO:0000256" key="1">
    <source>
        <dbReference type="SAM" id="MobiDB-lite"/>
    </source>
</evidence>
<accession>A0AAF1KQ75</accession>
<feature type="region of interest" description="Disordered" evidence="1">
    <location>
        <begin position="1"/>
        <end position="21"/>
    </location>
</feature>
<evidence type="ECO:0000313" key="3">
    <source>
        <dbReference type="Proteomes" id="UP001196068"/>
    </source>
</evidence>
<gene>
    <name evidence="2" type="ORF">GXW79_18950</name>
</gene>
<dbReference type="EMBL" id="JAAEDH010000027">
    <property type="protein sequence ID" value="MBR0657163.1"/>
    <property type="molecule type" value="Genomic_DNA"/>
</dbReference>
<dbReference type="AlphaFoldDB" id="A0AAF1KQ75"/>
<protein>
    <submittedName>
        <fullName evidence="2">Uncharacterized protein</fullName>
    </submittedName>
</protein>
<evidence type="ECO:0000313" key="2">
    <source>
        <dbReference type="EMBL" id="MBR0657163.1"/>
    </source>
</evidence>
<reference evidence="2" key="2">
    <citation type="journal article" date="2021" name="Syst. Appl. Microbiol.">
        <title>Roseomonas hellenica sp. nov., isolated from roots of wild-growing Alkanna tinctoria.</title>
        <authorList>
            <person name="Rat A."/>
            <person name="Naranjo H.D."/>
            <person name="Lebbe L."/>
            <person name="Cnockaert M."/>
            <person name="Krigas N."/>
            <person name="Grigoriadou K."/>
            <person name="Maloupa E."/>
            <person name="Willems A."/>
        </authorList>
    </citation>
    <scope>NUCLEOTIDE SEQUENCE</scope>
    <source>
        <strain evidence="2">LMG 28251</strain>
    </source>
</reference>
<keyword evidence="3" id="KW-1185">Reference proteome</keyword>
<reference evidence="2" key="1">
    <citation type="submission" date="2020-01" db="EMBL/GenBank/DDBJ databases">
        <authorList>
            <person name="Rat A."/>
        </authorList>
    </citation>
    <scope>NUCLEOTIDE SEQUENCE</scope>
    <source>
        <strain evidence="2">LMG 28251</strain>
    </source>
</reference>